<feature type="transmembrane region" description="Helical" evidence="9">
    <location>
        <begin position="900"/>
        <end position="920"/>
    </location>
</feature>
<dbReference type="HOGENOM" id="CLU_002755_1_1_10"/>
<feature type="transmembrane region" description="Helical" evidence="9">
    <location>
        <begin position="426"/>
        <end position="452"/>
    </location>
</feature>
<evidence type="ECO:0000256" key="6">
    <source>
        <dbReference type="ARBA" id="ARBA00022692"/>
    </source>
</evidence>
<dbReference type="PANTHER" id="PTHR32063">
    <property type="match status" value="1"/>
</dbReference>
<evidence type="ECO:0000256" key="9">
    <source>
        <dbReference type="SAM" id="Phobius"/>
    </source>
</evidence>
<evidence type="ECO:0000313" key="11">
    <source>
        <dbReference type="Proteomes" id="UP000033035"/>
    </source>
</evidence>
<dbReference type="SUPFAM" id="SSF82714">
    <property type="entry name" value="Multidrug efflux transporter AcrB TolC docking domain, DN and DC subdomains"/>
    <property type="match status" value="2"/>
</dbReference>
<keyword evidence="3" id="KW-0813">Transport</keyword>
<evidence type="ECO:0000256" key="1">
    <source>
        <dbReference type="ARBA" id="ARBA00004429"/>
    </source>
</evidence>
<dbReference type="GO" id="GO:0042910">
    <property type="term" value="F:xenobiotic transmembrane transporter activity"/>
    <property type="evidence" value="ECO:0007669"/>
    <property type="project" value="TreeGrafter"/>
</dbReference>
<feature type="transmembrane region" description="Helical" evidence="9">
    <location>
        <begin position="472"/>
        <end position="496"/>
    </location>
</feature>
<feature type="transmembrane region" description="Helical" evidence="9">
    <location>
        <begin position="975"/>
        <end position="997"/>
    </location>
</feature>
<dbReference type="Pfam" id="PF00873">
    <property type="entry name" value="ACR_tran"/>
    <property type="match status" value="1"/>
</dbReference>
<dbReference type="FunFam" id="3.30.70.1430:FF:000001">
    <property type="entry name" value="Efflux pump membrane transporter"/>
    <property type="match status" value="1"/>
</dbReference>
<evidence type="ECO:0000256" key="4">
    <source>
        <dbReference type="ARBA" id="ARBA00022475"/>
    </source>
</evidence>
<evidence type="ECO:0000256" key="5">
    <source>
        <dbReference type="ARBA" id="ARBA00022519"/>
    </source>
</evidence>
<proteinExistence type="inferred from homology"/>
<dbReference type="InterPro" id="IPR001036">
    <property type="entry name" value="Acrflvin-R"/>
</dbReference>
<dbReference type="PATRIC" id="fig|1203610.3.peg.1581"/>
<keyword evidence="7 9" id="KW-1133">Transmembrane helix</keyword>
<organism evidence="10 11">
    <name type="scientific">Parabacteroides gordonii MS-1 = DSM 23371</name>
    <dbReference type="NCBI Taxonomy" id="1203610"/>
    <lineage>
        <taxon>Bacteria</taxon>
        <taxon>Pseudomonadati</taxon>
        <taxon>Bacteroidota</taxon>
        <taxon>Bacteroidia</taxon>
        <taxon>Bacteroidales</taxon>
        <taxon>Tannerellaceae</taxon>
        <taxon>Parabacteroides</taxon>
    </lineage>
</organism>
<feature type="transmembrane region" description="Helical" evidence="9">
    <location>
        <begin position="364"/>
        <end position="384"/>
    </location>
</feature>
<keyword evidence="5" id="KW-0997">Cell inner membrane</keyword>
<dbReference type="Gene3D" id="1.20.1640.10">
    <property type="entry name" value="Multidrug efflux transporter AcrB transmembrane domain"/>
    <property type="match status" value="2"/>
</dbReference>
<dbReference type="GO" id="GO:0009636">
    <property type="term" value="P:response to toxic substance"/>
    <property type="evidence" value="ECO:0007669"/>
    <property type="project" value="UniProtKB-ARBA"/>
</dbReference>
<evidence type="ECO:0000256" key="8">
    <source>
        <dbReference type="ARBA" id="ARBA00023136"/>
    </source>
</evidence>
<dbReference type="GO" id="GO:0015562">
    <property type="term" value="F:efflux transmembrane transporter activity"/>
    <property type="evidence" value="ECO:0007669"/>
    <property type="project" value="InterPro"/>
</dbReference>
<feature type="transmembrane region" description="Helical" evidence="9">
    <location>
        <begin position="1003"/>
        <end position="1029"/>
    </location>
</feature>
<accession>A0A0F5JM71</accession>
<keyword evidence="11" id="KW-1185">Reference proteome</keyword>
<evidence type="ECO:0000313" key="10">
    <source>
        <dbReference type="EMBL" id="KKB58665.1"/>
    </source>
</evidence>
<dbReference type="SUPFAM" id="SSF82866">
    <property type="entry name" value="Multidrug efflux transporter AcrB transmembrane domain"/>
    <property type="match status" value="2"/>
</dbReference>
<feature type="transmembrane region" description="Helical" evidence="9">
    <location>
        <begin position="874"/>
        <end position="893"/>
    </location>
</feature>
<dbReference type="Gene3D" id="3.30.70.1320">
    <property type="entry name" value="Multidrug efflux transporter AcrB pore domain like"/>
    <property type="match status" value="1"/>
</dbReference>
<feature type="transmembrane region" description="Helical" evidence="9">
    <location>
        <begin position="926"/>
        <end position="946"/>
    </location>
</feature>
<feature type="transmembrane region" description="Helical" evidence="9">
    <location>
        <begin position="540"/>
        <end position="557"/>
    </location>
</feature>
<name>A0A0F5JM71_9BACT</name>
<comment type="caution">
    <text evidence="10">The sequence shown here is derived from an EMBL/GenBank/DDBJ whole genome shotgun (WGS) entry which is preliminary data.</text>
</comment>
<gene>
    <name evidence="10" type="ORF">HMPREF1536_01543</name>
</gene>
<evidence type="ECO:0000256" key="3">
    <source>
        <dbReference type="ARBA" id="ARBA00022448"/>
    </source>
</evidence>
<dbReference type="AlphaFoldDB" id="A0A0F5JM71"/>
<sequence length="1042" mass="112739">MKPKLFIDRPILAGCISVLILMLGIIGLTNLPMEQYPDIAPPTVQVSATYTGASAETVQKSVIVPLEESINGVENMMYMTSSATNTGSATINVYFKQGTDPDMATVNVQNRVTKVQGSLPSEVTKIGVTAQKRQSSQLKIMSLYSPDGSYDQNFLSNYLKINIVPRVQRVSGVGEVMVMGNDYAMRIWLKPDVMAQYGLVPSDIITVLGEQNVESPTGTLGEDSENTFQYTLKYRGRYETSEEYGDLVIRALSNGNVLRLKEVADIELGAVSYNFSSEVSGHPGATFMTMQTAGSNANEIITEIDKLAEEIKADLPEGMVLSDMMSTKDFLDASIANVMQTLLEAILLVIIVVYVFLQSIRSTFIPMIAIIVSLVGTFAFLYVAGFSINLLTLFALVLVIGTVVDDAIVVVEAVQAKFDEGYKSPYLATVDAMGGITAAIITTTLVFMAVFIPVSFMGGTTGTFYTQFGLTMAVAVAISAINALTLSPALCALIMTPHMEAQEGEKLSFSSRFHIAFDTAFGRVLGKYKRAVQYFFRRKWKVGVALVIAVVTLFVLLKTTKTGLIPDEDTGTVFVSVTASPGSTLAETKVILDEVENRLEAIPQIQLFAKVGGYNLMGGGQSSAGGTFIVRLKPWSERKGKENSKDAVIGQIFGRTADIKNAQVYAFAPPMIMGYGASNGLEIYVQDRKGEDIVTLFEHTRAFIQGLNERPEIQSALTTFDTRFPQYLVEVDAARCKRADISPSDVLDVLSCYVGGNYASNINRFSKIYRVMIQARPEDRLDTEALNNMFVRTSNGDMAPVGQFVTLTKTYGPEILSRFNLFNAISVNASAATGYSSGDAINAVAEVAKETLPSGYGYELGGISREEASSGTSIVIIFVICILFIYIILCSLYESLFIPLAVMLSIPFGLAGSFVFANIFGIENNVYMQTGLIMLIGLLAKTAILLTEYASERRRAGMSIAAAALSAATVRLRPILMTALTMIIGLLPLVVATGAGANGNISLGVGTVGGMLIGTIALLFVVPVLFIVFQHIEERVMPKRKL</sequence>
<dbReference type="PANTHER" id="PTHR32063:SF9">
    <property type="entry name" value="SIMILAR TO MULTIDRUG RESISTANCE PROTEIN MEXB"/>
    <property type="match status" value="1"/>
</dbReference>
<evidence type="ECO:0000256" key="7">
    <source>
        <dbReference type="ARBA" id="ARBA00022989"/>
    </source>
</evidence>
<protein>
    <submittedName>
        <fullName evidence="10">Hydrophobe/amphiphile efflux-1 (HAE1) family RND transporter</fullName>
    </submittedName>
</protein>
<dbReference type="GO" id="GO:0005886">
    <property type="term" value="C:plasma membrane"/>
    <property type="evidence" value="ECO:0007669"/>
    <property type="project" value="UniProtKB-SubCell"/>
</dbReference>
<dbReference type="RefSeq" id="WP_028726440.1">
    <property type="nucleotide sequence ID" value="NZ_AUAE01000009.1"/>
</dbReference>
<keyword evidence="8 9" id="KW-0472">Membrane</keyword>
<comment type="subcellular location">
    <subcellularLocation>
        <location evidence="1">Cell inner membrane</location>
        <topology evidence="1">Multi-pass membrane protein</topology>
    </subcellularLocation>
</comment>
<keyword evidence="6 9" id="KW-0812">Transmembrane</keyword>
<dbReference type="Gene3D" id="3.30.70.1440">
    <property type="entry name" value="Multidrug efflux transporter AcrB pore domain"/>
    <property type="match status" value="1"/>
</dbReference>
<reference evidence="10 11" key="1">
    <citation type="submission" date="2013-04" db="EMBL/GenBank/DDBJ databases">
        <title>The Genome Sequence of Parabacteroides gordonii DSM 23371.</title>
        <authorList>
            <consortium name="The Broad Institute Genomics Platform"/>
            <person name="Earl A."/>
            <person name="Ward D."/>
            <person name="Feldgarden M."/>
            <person name="Gevers D."/>
            <person name="Martens E."/>
            <person name="Sakamoto M."/>
            <person name="Benno Y."/>
            <person name="Suzuki N."/>
            <person name="Matsunaga N."/>
            <person name="Koshihara K."/>
            <person name="Seki M."/>
            <person name="Komiya H."/>
            <person name="Walker B."/>
            <person name="Young S."/>
            <person name="Zeng Q."/>
            <person name="Gargeya S."/>
            <person name="Fitzgerald M."/>
            <person name="Haas B."/>
            <person name="Abouelleil A."/>
            <person name="Allen A.W."/>
            <person name="Alvarado L."/>
            <person name="Arachchi H.M."/>
            <person name="Berlin A.M."/>
            <person name="Chapman S.B."/>
            <person name="Gainer-Dewar J."/>
            <person name="Goldberg J."/>
            <person name="Griggs A."/>
            <person name="Gujja S."/>
            <person name="Hansen M."/>
            <person name="Howarth C."/>
            <person name="Imamovic A."/>
            <person name="Ireland A."/>
            <person name="Larimer J."/>
            <person name="McCowan C."/>
            <person name="Murphy C."/>
            <person name="Pearson M."/>
            <person name="Poon T.W."/>
            <person name="Priest M."/>
            <person name="Roberts A."/>
            <person name="Saif S."/>
            <person name="Shea T."/>
            <person name="Sisk P."/>
            <person name="Sykes S."/>
            <person name="Wortman J."/>
            <person name="Nusbaum C."/>
            <person name="Birren B."/>
        </authorList>
    </citation>
    <scope>NUCLEOTIDE SEQUENCE [LARGE SCALE GENOMIC DNA]</scope>
    <source>
        <strain evidence="10 11">MS-1</strain>
    </source>
</reference>
<dbReference type="NCBIfam" id="TIGR00915">
    <property type="entry name" value="2A0602"/>
    <property type="match status" value="1"/>
</dbReference>
<comment type="similarity">
    <text evidence="2">Belongs to the resistance-nodulation-cell division (RND) (TC 2.A.6) family.</text>
</comment>
<feature type="transmembrane region" description="Helical" evidence="9">
    <location>
        <begin position="338"/>
        <end position="357"/>
    </location>
</feature>
<dbReference type="InterPro" id="IPR004764">
    <property type="entry name" value="MdtF-like"/>
</dbReference>
<dbReference type="STRING" id="1203610.HMPREF1536_01543"/>
<feature type="transmembrane region" description="Helical" evidence="9">
    <location>
        <begin position="12"/>
        <end position="33"/>
    </location>
</feature>
<evidence type="ECO:0000256" key="2">
    <source>
        <dbReference type="ARBA" id="ARBA00010942"/>
    </source>
</evidence>
<keyword evidence="4" id="KW-1003">Cell membrane</keyword>
<dbReference type="SUPFAM" id="SSF82693">
    <property type="entry name" value="Multidrug efflux transporter AcrB pore domain, PN1, PN2, PC1 and PC2 subdomains"/>
    <property type="match status" value="3"/>
</dbReference>
<dbReference type="Proteomes" id="UP000033035">
    <property type="component" value="Unassembled WGS sequence"/>
</dbReference>
<feature type="transmembrane region" description="Helical" evidence="9">
    <location>
        <begin position="390"/>
        <end position="414"/>
    </location>
</feature>
<dbReference type="EMBL" id="AQHW01000009">
    <property type="protein sequence ID" value="KKB58665.1"/>
    <property type="molecule type" value="Genomic_DNA"/>
</dbReference>
<dbReference type="PRINTS" id="PR00702">
    <property type="entry name" value="ACRIFLAVINRP"/>
</dbReference>
<dbReference type="Gene3D" id="3.30.2090.10">
    <property type="entry name" value="Multidrug efflux transporter AcrB TolC docking domain, DN and DC subdomains"/>
    <property type="match status" value="2"/>
</dbReference>
<dbReference type="Gene3D" id="3.30.70.1430">
    <property type="entry name" value="Multidrug efflux transporter AcrB pore domain"/>
    <property type="match status" value="2"/>
</dbReference>
<dbReference type="InterPro" id="IPR027463">
    <property type="entry name" value="AcrB_DN_DC_subdom"/>
</dbReference>